<evidence type="ECO:0000259" key="12">
    <source>
        <dbReference type="PROSITE" id="PS51462"/>
    </source>
</evidence>
<dbReference type="PRINTS" id="PR00502">
    <property type="entry name" value="NUDIXFAMILY"/>
</dbReference>
<dbReference type="InterPro" id="IPR049734">
    <property type="entry name" value="NudC-like_C"/>
</dbReference>
<dbReference type="PANTHER" id="PTHR42904:SF6">
    <property type="entry name" value="NAD-CAPPED RNA HYDROLASE NUDT12"/>
    <property type="match status" value="1"/>
</dbReference>
<dbReference type="AlphaFoldDB" id="A0A285V5H7"/>
<evidence type="ECO:0000256" key="7">
    <source>
        <dbReference type="ARBA" id="ARBA00022842"/>
    </source>
</evidence>
<dbReference type="GO" id="GO:0046872">
    <property type="term" value="F:metal ion binding"/>
    <property type="evidence" value="ECO:0007669"/>
    <property type="project" value="UniProtKB-KW"/>
</dbReference>
<dbReference type="InterPro" id="IPR020084">
    <property type="entry name" value="NUDIX_hydrolase_CS"/>
</dbReference>
<gene>
    <name evidence="13" type="ORF">SAMN05660748_1561</name>
</gene>
<dbReference type="OrthoDB" id="9791656at2"/>
<dbReference type="GO" id="GO:0005829">
    <property type="term" value="C:cytosol"/>
    <property type="evidence" value="ECO:0007669"/>
    <property type="project" value="TreeGrafter"/>
</dbReference>
<dbReference type="Gene3D" id="3.90.79.10">
    <property type="entry name" value="Nucleoside Triphosphate Pyrophosphohydrolase"/>
    <property type="match status" value="1"/>
</dbReference>
<dbReference type="Pfam" id="PF00293">
    <property type="entry name" value="NUDIX"/>
    <property type="match status" value="1"/>
</dbReference>
<reference evidence="14" key="1">
    <citation type="submission" date="2017-08" db="EMBL/GenBank/DDBJ databases">
        <authorList>
            <person name="Varghese N."/>
            <person name="Submissions S."/>
        </authorList>
    </citation>
    <scope>NUCLEOTIDE SEQUENCE [LARGE SCALE GENOMIC DNA]</scope>
    <source>
        <strain evidence="14">DSM 4725</strain>
    </source>
</reference>
<evidence type="ECO:0000256" key="4">
    <source>
        <dbReference type="ARBA" id="ARBA00012381"/>
    </source>
</evidence>
<proteinExistence type="inferred from homology"/>
<keyword evidence="6 10" id="KW-0378">Hydrolase</keyword>
<dbReference type="InterPro" id="IPR020476">
    <property type="entry name" value="Nudix_hydrolase"/>
</dbReference>
<comment type="cofactor">
    <cofactor evidence="2">
        <name>Zn(2+)</name>
        <dbReference type="ChEBI" id="CHEBI:29105"/>
    </cofactor>
</comment>
<evidence type="ECO:0000256" key="8">
    <source>
        <dbReference type="ARBA" id="ARBA00023027"/>
    </source>
</evidence>
<dbReference type="GO" id="GO:0019677">
    <property type="term" value="P:NAD+ catabolic process"/>
    <property type="evidence" value="ECO:0007669"/>
    <property type="project" value="TreeGrafter"/>
</dbReference>
<comment type="similarity">
    <text evidence="3">Belongs to the Nudix hydrolase family. NudC subfamily.</text>
</comment>
<dbReference type="CDD" id="cd03429">
    <property type="entry name" value="NUDIX_NADH_pyrophosphatase_Nudt13"/>
    <property type="match status" value="1"/>
</dbReference>
<evidence type="ECO:0000256" key="2">
    <source>
        <dbReference type="ARBA" id="ARBA00001947"/>
    </source>
</evidence>
<dbReference type="NCBIfam" id="NF001299">
    <property type="entry name" value="PRK00241.1"/>
    <property type="match status" value="1"/>
</dbReference>
<keyword evidence="5" id="KW-0479">Metal-binding</keyword>
<sequence length="308" mass="33077">MRRPSSAWPDGATPSSGSVPVLSRVAHDRAHLARALPDPTGGRPVLVLTVDIQRTVPVREASDGPQLVWDEQPALPLGAVFLGEADGVPYAAVRGERSLTVNGQPVDSWAHLRDLGTVLGDLDAGLLVQAIGILEWHERNRFSPLTGAPTTIERAGWVQRDPTTGTDIFPRTDPAVIMLVHDGAGNVVLGRQAIWPPGRYSVLAGFVEPGESLEAAVAREVAEEVGLEVTDVRYVGSQPWPFPQSLMLGFVARAEQGGELVLDPTEIEEAHWFSRDQLLAGDGLSALPPAVSIARNIIDRWLAGEFDD</sequence>
<evidence type="ECO:0000256" key="9">
    <source>
        <dbReference type="ARBA" id="ARBA00023679"/>
    </source>
</evidence>
<dbReference type="PANTHER" id="PTHR42904">
    <property type="entry name" value="NUDIX HYDROLASE, NUDC SUBFAMILY"/>
    <property type="match status" value="1"/>
</dbReference>
<comment type="catalytic activity">
    <reaction evidence="9">
        <text>a 5'-end NAD(+)-phospho-ribonucleoside in mRNA + H2O = a 5'-end phospho-adenosine-phospho-ribonucleoside in mRNA + beta-nicotinamide D-ribonucleotide + 2 H(+)</text>
        <dbReference type="Rhea" id="RHEA:60876"/>
        <dbReference type="Rhea" id="RHEA-COMP:15698"/>
        <dbReference type="Rhea" id="RHEA-COMP:15719"/>
        <dbReference type="ChEBI" id="CHEBI:14649"/>
        <dbReference type="ChEBI" id="CHEBI:15377"/>
        <dbReference type="ChEBI" id="CHEBI:15378"/>
        <dbReference type="ChEBI" id="CHEBI:144029"/>
        <dbReference type="ChEBI" id="CHEBI:144051"/>
    </reaction>
    <physiologicalReaction direction="left-to-right" evidence="9">
        <dbReference type="Rhea" id="RHEA:60877"/>
    </physiologicalReaction>
</comment>
<name>A0A285V5H7_9ACTN</name>
<dbReference type="EC" id="3.6.1.22" evidence="4"/>
<dbReference type="InterPro" id="IPR000086">
    <property type="entry name" value="NUDIX_hydrolase_dom"/>
</dbReference>
<dbReference type="PROSITE" id="PS00893">
    <property type="entry name" value="NUDIX_BOX"/>
    <property type="match status" value="1"/>
</dbReference>
<keyword evidence="8" id="KW-0520">NAD</keyword>
<dbReference type="EMBL" id="OBQI01000002">
    <property type="protein sequence ID" value="SOC48848.1"/>
    <property type="molecule type" value="Genomic_DNA"/>
</dbReference>
<organism evidence="13 14">
    <name type="scientific">Blastococcus aggregatus</name>
    <dbReference type="NCBI Taxonomy" id="38502"/>
    <lineage>
        <taxon>Bacteria</taxon>
        <taxon>Bacillati</taxon>
        <taxon>Actinomycetota</taxon>
        <taxon>Actinomycetes</taxon>
        <taxon>Geodermatophilales</taxon>
        <taxon>Geodermatophilaceae</taxon>
        <taxon>Blastococcus</taxon>
    </lineage>
</organism>
<feature type="region of interest" description="Disordered" evidence="11">
    <location>
        <begin position="1"/>
        <end position="20"/>
    </location>
</feature>
<dbReference type="SUPFAM" id="SSF55811">
    <property type="entry name" value="Nudix"/>
    <property type="match status" value="1"/>
</dbReference>
<evidence type="ECO:0000256" key="11">
    <source>
        <dbReference type="SAM" id="MobiDB-lite"/>
    </source>
</evidence>
<evidence type="ECO:0000313" key="13">
    <source>
        <dbReference type="EMBL" id="SOC48848.1"/>
    </source>
</evidence>
<dbReference type="InterPro" id="IPR015797">
    <property type="entry name" value="NUDIX_hydrolase-like_dom_sf"/>
</dbReference>
<evidence type="ECO:0000256" key="10">
    <source>
        <dbReference type="RuleBase" id="RU003476"/>
    </source>
</evidence>
<comment type="cofactor">
    <cofactor evidence="1">
        <name>Mg(2+)</name>
        <dbReference type="ChEBI" id="CHEBI:18420"/>
    </cofactor>
</comment>
<evidence type="ECO:0000256" key="6">
    <source>
        <dbReference type="ARBA" id="ARBA00022801"/>
    </source>
</evidence>
<dbReference type="PROSITE" id="PS51462">
    <property type="entry name" value="NUDIX"/>
    <property type="match status" value="1"/>
</dbReference>
<evidence type="ECO:0000256" key="1">
    <source>
        <dbReference type="ARBA" id="ARBA00001946"/>
    </source>
</evidence>
<dbReference type="GO" id="GO:0035529">
    <property type="term" value="F:NADH pyrophosphatase activity"/>
    <property type="evidence" value="ECO:0007669"/>
    <property type="project" value="TreeGrafter"/>
</dbReference>
<keyword evidence="14" id="KW-1185">Reference proteome</keyword>
<dbReference type="GO" id="GO:0006742">
    <property type="term" value="P:NADP+ catabolic process"/>
    <property type="evidence" value="ECO:0007669"/>
    <property type="project" value="TreeGrafter"/>
</dbReference>
<accession>A0A285V5H7</accession>
<feature type="domain" description="Nudix hydrolase" evidence="12">
    <location>
        <begin position="170"/>
        <end position="297"/>
    </location>
</feature>
<protein>
    <recommendedName>
        <fullName evidence="4">NAD(+) diphosphatase</fullName>
        <ecNumber evidence="4">3.6.1.22</ecNumber>
    </recommendedName>
</protein>
<evidence type="ECO:0000313" key="14">
    <source>
        <dbReference type="Proteomes" id="UP000219435"/>
    </source>
</evidence>
<evidence type="ECO:0000256" key="5">
    <source>
        <dbReference type="ARBA" id="ARBA00022723"/>
    </source>
</evidence>
<evidence type="ECO:0000256" key="3">
    <source>
        <dbReference type="ARBA" id="ARBA00009595"/>
    </source>
</evidence>
<dbReference type="InterPro" id="IPR050241">
    <property type="entry name" value="NAD-cap_RNA_hydrolase_NudC"/>
</dbReference>
<dbReference type="Gene3D" id="3.90.79.20">
    <property type="match status" value="1"/>
</dbReference>
<keyword evidence="7" id="KW-0460">Magnesium</keyword>
<dbReference type="Proteomes" id="UP000219435">
    <property type="component" value="Unassembled WGS sequence"/>
</dbReference>